<dbReference type="PANTHER" id="PTHR33941">
    <property type="entry name" value="PROPANEDIOL UTILIZATION PROTEIN PDUA"/>
    <property type="match status" value="1"/>
</dbReference>
<evidence type="ECO:0000313" key="6">
    <source>
        <dbReference type="Proteomes" id="UP000184088"/>
    </source>
</evidence>
<dbReference type="Gene3D" id="3.30.70.1710">
    <property type="match status" value="1"/>
</dbReference>
<dbReference type="InterPro" id="IPR000249">
    <property type="entry name" value="BMC_dom"/>
</dbReference>
<feature type="domain" description="BMC" evidence="4">
    <location>
        <begin position="3"/>
        <end position="95"/>
    </location>
</feature>
<dbReference type="SUPFAM" id="SSF143414">
    <property type="entry name" value="CcmK-like"/>
    <property type="match status" value="1"/>
</dbReference>
<evidence type="ECO:0000256" key="2">
    <source>
        <dbReference type="ARBA" id="ARBA00024446"/>
    </source>
</evidence>
<evidence type="ECO:0000259" key="4">
    <source>
        <dbReference type="PROSITE" id="PS51930"/>
    </source>
</evidence>
<dbReference type="Proteomes" id="UP000184088">
    <property type="component" value="Unassembled WGS sequence"/>
</dbReference>
<dbReference type="PANTHER" id="PTHR33941:SF11">
    <property type="entry name" value="BACTERIAL MICROCOMPARTMENT SHELL PROTEIN PDUJ"/>
    <property type="match status" value="1"/>
</dbReference>
<dbReference type="EMBL" id="FQVH01000002">
    <property type="protein sequence ID" value="SHE55593.1"/>
    <property type="molecule type" value="Genomic_DNA"/>
</dbReference>
<name>A0A1M4UG87_9THEO</name>
<dbReference type="InterPro" id="IPR050575">
    <property type="entry name" value="BMC_shell"/>
</dbReference>
<dbReference type="PROSITE" id="PS51930">
    <property type="entry name" value="BMC_2"/>
    <property type="match status" value="1"/>
</dbReference>
<protein>
    <submittedName>
        <fullName evidence="5">BMC domain-containing protein</fullName>
    </submittedName>
</protein>
<organism evidence="5 6">
    <name type="scientific">Caldanaerobius fijiensis DSM 17918</name>
    <dbReference type="NCBI Taxonomy" id="1121256"/>
    <lineage>
        <taxon>Bacteria</taxon>
        <taxon>Bacillati</taxon>
        <taxon>Bacillota</taxon>
        <taxon>Clostridia</taxon>
        <taxon>Thermoanaerobacterales</taxon>
        <taxon>Thermoanaerobacteraceae</taxon>
        <taxon>Caldanaerobius</taxon>
    </lineage>
</organism>
<evidence type="ECO:0000256" key="1">
    <source>
        <dbReference type="ARBA" id="ARBA00024322"/>
    </source>
</evidence>
<gene>
    <name evidence="5" type="ORF">SAMN02746089_00465</name>
</gene>
<sequence>MEAIGILEVYGLTAALVAGDAAAKAARVTIEAIDTNRPKNSDIPIPLVVALKIKGSISDVEVALEAGEKAAKKVSDVIVKHIIPRPYEDTNLMIKINRIGKNKII</sequence>
<accession>A0A1M4UG87</accession>
<dbReference type="RefSeq" id="WP_084110782.1">
    <property type="nucleotide sequence ID" value="NZ_FQVH01000002.1"/>
</dbReference>
<evidence type="ECO:0000256" key="3">
    <source>
        <dbReference type="PROSITE-ProRule" id="PRU01278"/>
    </source>
</evidence>
<dbReference type="InterPro" id="IPR037233">
    <property type="entry name" value="CcmK-like_sf"/>
</dbReference>
<keyword evidence="2" id="KW-1283">Bacterial microcompartment</keyword>
<reference evidence="5 6" key="1">
    <citation type="submission" date="2016-11" db="EMBL/GenBank/DDBJ databases">
        <authorList>
            <person name="Jaros S."/>
            <person name="Januszkiewicz K."/>
            <person name="Wedrychowicz H."/>
        </authorList>
    </citation>
    <scope>NUCLEOTIDE SEQUENCE [LARGE SCALE GENOMIC DNA]</scope>
    <source>
        <strain evidence="5 6">DSM 17918</strain>
    </source>
</reference>
<dbReference type="OrthoDB" id="9812608at2"/>
<dbReference type="AlphaFoldDB" id="A0A1M4UG87"/>
<proteinExistence type="inferred from homology"/>
<dbReference type="Pfam" id="PF00936">
    <property type="entry name" value="BMC"/>
    <property type="match status" value="1"/>
</dbReference>
<comment type="subcellular location">
    <subcellularLocation>
        <location evidence="1">Bacterial microcompartment</location>
    </subcellularLocation>
</comment>
<dbReference type="STRING" id="1121256.SAMN02746089_00465"/>
<evidence type="ECO:0000313" key="5">
    <source>
        <dbReference type="EMBL" id="SHE55593.1"/>
    </source>
</evidence>
<keyword evidence="6" id="KW-1185">Reference proteome</keyword>
<dbReference type="GO" id="GO:0031469">
    <property type="term" value="C:bacterial microcompartment"/>
    <property type="evidence" value="ECO:0007669"/>
    <property type="project" value="UniProtKB-SubCell"/>
</dbReference>
<dbReference type="InterPro" id="IPR044872">
    <property type="entry name" value="CcmK/CsoS1_BMC"/>
</dbReference>
<comment type="similarity">
    <text evidence="3">Belongs to the bacterial microcompartments protein family.</text>
</comment>
<dbReference type="SMART" id="SM00877">
    <property type="entry name" value="BMC"/>
    <property type="match status" value="1"/>
</dbReference>